<evidence type="ECO:0000256" key="1">
    <source>
        <dbReference type="SAM" id="Coils"/>
    </source>
</evidence>
<dbReference type="Proteomes" id="UP001174677">
    <property type="component" value="Chromosome 5"/>
</dbReference>
<protein>
    <submittedName>
        <fullName evidence="2">Uncharacterized protein</fullName>
    </submittedName>
</protein>
<evidence type="ECO:0000313" key="2">
    <source>
        <dbReference type="EMBL" id="KAJ9181241.1"/>
    </source>
</evidence>
<name>A0ABQ9MM69_HEVBR</name>
<proteinExistence type="predicted"/>
<evidence type="ECO:0000313" key="3">
    <source>
        <dbReference type="Proteomes" id="UP001174677"/>
    </source>
</evidence>
<keyword evidence="1" id="KW-0175">Coiled coil</keyword>
<dbReference type="EMBL" id="JARPOI010000005">
    <property type="protein sequence ID" value="KAJ9181241.1"/>
    <property type="molecule type" value="Genomic_DNA"/>
</dbReference>
<keyword evidence="3" id="KW-1185">Reference proteome</keyword>
<feature type="coiled-coil region" evidence="1">
    <location>
        <begin position="355"/>
        <end position="438"/>
    </location>
</feature>
<comment type="caution">
    <text evidence="2">The sequence shown here is derived from an EMBL/GenBank/DDBJ whole genome shotgun (WGS) entry which is preliminary data.</text>
</comment>
<accession>A0ABQ9MM69</accession>
<reference evidence="2" key="1">
    <citation type="journal article" date="2023" name="Plant Biotechnol. J.">
        <title>Chromosome-level wild Hevea brasiliensis genome provides new tools for genomic-assisted breeding and valuable loci to elevate rubber yield.</title>
        <authorList>
            <person name="Cheng H."/>
            <person name="Song X."/>
            <person name="Hu Y."/>
            <person name="Wu T."/>
            <person name="Yang Q."/>
            <person name="An Z."/>
            <person name="Feng S."/>
            <person name="Deng Z."/>
            <person name="Wu W."/>
            <person name="Zeng X."/>
            <person name="Tu M."/>
            <person name="Wang X."/>
            <person name="Huang H."/>
        </authorList>
    </citation>
    <scope>NUCLEOTIDE SEQUENCE</scope>
    <source>
        <strain evidence="2">MT/VB/25A 57/8</strain>
    </source>
</reference>
<sequence>MEIDTDTVILLTSSEDGEALSDDKKKKTAEHSDFHGLECLKDIIEARACMRRKKRKKKNKKNCSKNLEFQARNKVRVDAATEEQQSGQAKAVEIKEVIETESVVVPGNAKQALHKMTITPTLEDTLSPTRKEETKSPNEIVSSPILEVSPLQEKASSKQIIPSTITTFEPLMEAGGLQTTISGRETSKRSRLIFPQIRMRPMAPTPLNAVPSNTTGSSISAQNSSNVQIVVSRNLLAELSSRVKTLNSQLNNESCTSSLVLGSDPFQQQRKIMAAFLNMSLEDIYHANAFDNVERTALTLIQHTSNPLEKSTLEDLISRLAQFKENVPDAITLAEAATVRRTSVLEKTKILDTILDQNQEQLRSLEAEFSKLEEAAAEVDVQIQLLITKKEELLLQRNSVALKLEKTNQEASRALGEWRSLEEENKEANDNCLRANQMLVQFNGVWKQFGKYFGL</sequence>
<gene>
    <name evidence="2" type="ORF">P3X46_009391</name>
</gene>
<organism evidence="2 3">
    <name type="scientific">Hevea brasiliensis</name>
    <name type="common">Para rubber tree</name>
    <name type="synonym">Siphonia brasiliensis</name>
    <dbReference type="NCBI Taxonomy" id="3981"/>
    <lineage>
        <taxon>Eukaryota</taxon>
        <taxon>Viridiplantae</taxon>
        <taxon>Streptophyta</taxon>
        <taxon>Embryophyta</taxon>
        <taxon>Tracheophyta</taxon>
        <taxon>Spermatophyta</taxon>
        <taxon>Magnoliopsida</taxon>
        <taxon>eudicotyledons</taxon>
        <taxon>Gunneridae</taxon>
        <taxon>Pentapetalae</taxon>
        <taxon>rosids</taxon>
        <taxon>fabids</taxon>
        <taxon>Malpighiales</taxon>
        <taxon>Euphorbiaceae</taxon>
        <taxon>Crotonoideae</taxon>
        <taxon>Micrandreae</taxon>
        <taxon>Hevea</taxon>
    </lineage>
</organism>